<keyword evidence="4" id="KW-1015">Disulfide bond</keyword>
<comment type="similarity">
    <text evidence="1">Belongs to the glycosyl hydrolase 1 family.</text>
</comment>
<evidence type="ECO:0000256" key="3">
    <source>
        <dbReference type="ARBA" id="ARBA00022801"/>
    </source>
</evidence>
<keyword evidence="5" id="KW-0325">Glycoprotein</keyword>
<keyword evidence="8" id="KW-1185">Reference proteome</keyword>
<dbReference type="GO" id="GO:0033907">
    <property type="term" value="F:beta-D-fucosidase activity"/>
    <property type="evidence" value="ECO:0007669"/>
    <property type="project" value="UniProtKB-ARBA"/>
</dbReference>
<proteinExistence type="inferred from homology"/>
<dbReference type="GO" id="GO:0004565">
    <property type="term" value="F:beta-galactosidase activity"/>
    <property type="evidence" value="ECO:0007669"/>
    <property type="project" value="UniProtKB-ARBA"/>
</dbReference>
<dbReference type="InterPro" id="IPR017853">
    <property type="entry name" value="GH"/>
</dbReference>
<keyword evidence="3" id="KW-0378">Hydrolase</keyword>
<dbReference type="SUPFAM" id="SSF51445">
    <property type="entry name" value="(Trans)glycosidases"/>
    <property type="match status" value="4"/>
</dbReference>
<dbReference type="PANTHER" id="PTHR10353">
    <property type="entry name" value="GLYCOSYL HYDROLASE"/>
    <property type="match status" value="1"/>
</dbReference>
<dbReference type="PANTHER" id="PTHR10353:SF236">
    <property type="entry name" value="BETA-GLUCOSIDASE 18"/>
    <property type="match status" value="1"/>
</dbReference>
<sequence length="1952" mass="218743">MPDLLRYKIASLMKPNKLSYLAWWPLLAGALLLLWLLPWASAIHRSDFPASFLFGTATSSYQIEGAYLEGNKSLSNWDVFTHVPGTIKDGSTGDTADDHYHCYEADVDLMHSLGVNAYRFSISWARILPKGRFGRVNPAGIAFYNDLIDSLLLKGIQPFVTLNHFDIPQELEDRYGAWLDAEAQKDFGYFADVCFAAFGDRVKHWVTFNEPNVAVRKAYMLGTYPPERCSPPFGSCAAGDSDAEPYAATHNVALAHVTAVEIYKRKYQSKQKGLIGIVMYAAWYEPLTDTPVDRLAAERALAFDAPWFLDPIIIYGDYPPEMRQLLGSRLPTFSPEERRKLDYKLDFIGINHYTTLYAKDCMYSSGCPTGQETTYALAAVIGERNGVPIGPPTAMQTFYVVPEGIEKMVTYIMKRYNNLPMFITENGYAQGGDGYTHVNDWLDDQGRIQYLDGYLTKLAKVIRDGADVRGYFAWSLIDNFEWLYGYTLRFGLHYVDYRTQERKPKSPALWYKDFLQNLHEAHVTKRKKRGASTMEAGGRGAAIAWFRGRDREPARPPSLSLKTFLRCVLASHMASKAWWPLLAGASLLLWLLPWASAIHRGDFPASFLFGTATSSYQIEGAYLEGNKSLSNWDVFTHVSGTIKDGSTGDTADDHYHRYEVDVELMHSLGVNAYRFSISWARVLPKGRFGKVNQAGIDFYNKLIDSLLLKGIQPFVTLTHYDIPQELEDRYGAWLSAEVRRDFGYFADVCFAAFGYRVKYWTTFNEPKVSVRSSYMLGVYPPARCSPPFGSCASGDSDIEPYVAAHNVLLSHATAVEIYRRKYQSKQKGLIGIVMFTTWYEPLTDAPADLLAAERALAFDVPWFLDPIIYGDYPPEMRQLLGSRLPTFSPEERRKLGYKLDFIGINHYTTLYAKDCMLSSSGCPPGQVTRYALAAVTGERNGVPIGPPTGMPMFYVVPDGIEKTVTYIMRRYNNLPMFITENGYAQGGDSYNRVDDWLDDQCRIQYLDGYLTKLAKAIRDGADVRGYFVWSLIDNFEWLYGYTLRFGLHYVDFKTQERKPKSSAMCAAARKGARRRAWAGGEMAAGRGIGVAAAAAAAALAVLAALAPAARGVDRAEFPPGFLFGAATSAYQIEGAYLEDGKGLCNWDVFTHTRRESESSTLRSDIPYSSPPLMSLTRLGSVTGPSERRIDGVFAPTVPFPPNNISDAAMMPAPRNCSYPQDLNPTYALAENLLFTEGPAFDNSRLFSAGAIRDGRNGDVADDHYHLYMEDVEILQSLGVNAYRFSIAWARILPRGRLGGVNADGIAFYNRLIDTLLQKGIQPFVTLSHFDMPRELEARYVGWLGAGIREEYAYFADVCFAAFGDRVKLWTTFNEPNLMTKFQYMLGGYPPDHCSPPFGTCNGGGNSVREPYLAAHNIIMSHAAAVRAYRDRYRAQQGGAVGIVVAMKWYEPLTNATEDVAAARRAQAFEAEWFLDPILLGGDYPRAMRELLGSNLPTFTPEEHELLRRGGADFIGLNHYTAVYAKDCIASPCDLGTYEGNALVLATGERDGVKIGGDVIKNYYLLLLLVDFVVIGLLVSDFVNEPRSQTALNGFYVVPEALEPAITYINGRYKDTPVYITENGFSQWSDTSREELINDVGRVNYLQGYITYLSRAIRNGANVRGYFVWTLMDNFEWAFGYSMRYGLYHVDFDTQERTPRKSARWYQGFLKGDGSPTTDQDEAPQALRADSCYARSDKKSVSTTVSLLGIMDSTNNMETSKYLERGVSRKREVSDPMSSLPPTHFALSERQASKDREYRFWCYKTEYFATYARMAMHHRDVLKGMPQTKRNGKKRRKALWRSTWNSCTCFCCSDCHCPTTLNTSPTTDSTRSVSASAKAFPRKKASRTALLSLSPARHQQQQERGSKAPARRNRTAPLLRPPLQKKGMVTWLGLGARAPAAAAATGREPGEPS</sequence>
<dbReference type="InterPro" id="IPR033132">
    <property type="entry name" value="GH_1_N_CS"/>
</dbReference>
<evidence type="ECO:0000256" key="6">
    <source>
        <dbReference type="SAM" id="MobiDB-lite"/>
    </source>
</evidence>
<dbReference type="PRINTS" id="PR00131">
    <property type="entry name" value="GLHYDRLASE1"/>
</dbReference>
<reference evidence="7 8" key="1">
    <citation type="submission" date="2024-02" db="EMBL/GenBank/DDBJ databases">
        <title>High-quality chromosome-scale genome assembly of Pensacola bahiagrass (Paspalum notatum Flugge var. saurae).</title>
        <authorList>
            <person name="Vega J.M."/>
            <person name="Podio M."/>
            <person name="Orjuela J."/>
            <person name="Siena L.A."/>
            <person name="Pessino S.C."/>
            <person name="Combes M.C."/>
            <person name="Mariac C."/>
            <person name="Albertini E."/>
            <person name="Pupilli F."/>
            <person name="Ortiz J.P.A."/>
            <person name="Leblanc O."/>
        </authorList>
    </citation>
    <scope>NUCLEOTIDE SEQUENCE [LARGE SCALE GENOMIC DNA]</scope>
    <source>
        <strain evidence="7">R1</strain>
        <tissue evidence="7">Leaf</tissue>
    </source>
</reference>
<evidence type="ECO:0000313" key="7">
    <source>
        <dbReference type="EMBL" id="WVZ86373.1"/>
    </source>
</evidence>
<organism evidence="7 8">
    <name type="scientific">Paspalum notatum var. saurae</name>
    <dbReference type="NCBI Taxonomy" id="547442"/>
    <lineage>
        <taxon>Eukaryota</taxon>
        <taxon>Viridiplantae</taxon>
        <taxon>Streptophyta</taxon>
        <taxon>Embryophyta</taxon>
        <taxon>Tracheophyta</taxon>
        <taxon>Spermatophyta</taxon>
        <taxon>Magnoliopsida</taxon>
        <taxon>Liliopsida</taxon>
        <taxon>Poales</taxon>
        <taxon>Poaceae</taxon>
        <taxon>PACMAD clade</taxon>
        <taxon>Panicoideae</taxon>
        <taxon>Andropogonodae</taxon>
        <taxon>Paspaleae</taxon>
        <taxon>Paspalinae</taxon>
        <taxon>Paspalum</taxon>
    </lineage>
</organism>
<dbReference type="Proteomes" id="UP001341281">
    <property type="component" value="Chromosome 07"/>
</dbReference>
<dbReference type="EMBL" id="CP144751">
    <property type="protein sequence ID" value="WVZ86373.1"/>
    <property type="molecule type" value="Genomic_DNA"/>
</dbReference>
<evidence type="ECO:0000256" key="5">
    <source>
        <dbReference type="ARBA" id="ARBA00023180"/>
    </source>
</evidence>
<dbReference type="GO" id="GO:0005975">
    <property type="term" value="P:carbohydrate metabolic process"/>
    <property type="evidence" value="ECO:0007669"/>
    <property type="project" value="InterPro"/>
</dbReference>
<dbReference type="Pfam" id="PF00232">
    <property type="entry name" value="Glyco_hydro_1"/>
    <property type="match status" value="4"/>
</dbReference>
<dbReference type="InterPro" id="IPR001360">
    <property type="entry name" value="Glyco_hydro_1"/>
</dbReference>
<name>A0AAQ3U6R9_PASNO</name>
<accession>A0AAQ3U6R9</accession>
<dbReference type="Gene3D" id="3.20.20.80">
    <property type="entry name" value="Glycosidases"/>
    <property type="match status" value="4"/>
</dbReference>
<protein>
    <submittedName>
        <fullName evidence="7">Uncharacterized protein</fullName>
    </submittedName>
</protein>
<evidence type="ECO:0000256" key="1">
    <source>
        <dbReference type="ARBA" id="ARBA00010838"/>
    </source>
</evidence>
<feature type="region of interest" description="Disordered" evidence="6">
    <location>
        <begin position="1862"/>
        <end position="1923"/>
    </location>
</feature>
<dbReference type="PROSITE" id="PS00653">
    <property type="entry name" value="GLYCOSYL_HYDROL_F1_2"/>
    <property type="match status" value="3"/>
</dbReference>
<evidence type="ECO:0000313" key="8">
    <source>
        <dbReference type="Proteomes" id="UP001341281"/>
    </source>
</evidence>
<evidence type="ECO:0000256" key="2">
    <source>
        <dbReference type="ARBA" id="ARBA00022729"/>
    </source>
</evidence>
<dbReference type="GO" id="GO:0008422">
    <property type="term" value="F:beta-glucosidase activity"/>
    <property type="evidence" value="ECO:0007669"/>
    <property type="project" value="UniProtKB-ARBA"/>
</dbReference>
<dbReference type="FunFam" id="3.20.20.80:FF:000020">
    <property type="entry name" value="Beta-glucosidase 12"/>
    <property type="match status" value="2"/>
</dbReference>
<gene>
    <name evidence="7" type="ORF">U9M48_033167</name>
</gene>
<keyword evidence="2" id="KW-0732">Signal</keyword>
<evidence type="ECO:0000256" key="4">
    <source>
        <dbReference type="ARBA" id="ARBA00023157"/>
    </source>
</evidence>